<comment type="caution">
    <text evidence="1">The sequence shown here is derived from an EMBL/GenBank/DDBJ whole genome shotgun (WGS) entry which is preliminary data.</text>
</comment>
<dbReference type="SUPFAM" id="SSF51197">
    <property type="entry name" value="Clavaminate synthase-like"/>
    <property type="match status" value="1"/>
</dbReference>
<dbReference type="PANTHER" id="PTHR30613">
    <property type="entry name" value="UNCHARACTERIZED PROTEIN YBIU-RELATED"/>
    <property type="match status" value="1"/>
</dbReference>
<reference evidence="1" key="1">
    <citation type="submission" date="2022-11" db="EMBL/GenBank/DDBJ databases">
        <authorList>
            <person name="Scott C."/>
            <person name="Bruce N."/>
        </authorList>
    </citation>
    <scope>NUCLEOTIDE SEQUENCE</scope>
</reference>
<evidence type="ECO:0000313" key="1">
    <source>
        <dbReference type="EMBL" id="CAI4218580.1"/>
    </source>
</evidence>
<dbReference type="AlphaFoldDB" id="A0A9P1H9T9"/>
<evidence type="ECO:0000313" key="2">
    <source>
        <dbReference type="Proteomes" id="UP000838763"/>
    </source>
</evidence>
<dbReference type="Proteomes" id="UP000838763">
    <property type="component" value="Unassembled WGS sequence"/>
</dbReference>
<dbReference type="InterPro" id="IPR027443">
    <property type="entry name" value="IPNS-like_sf"/>
</dbReference>
<dbReference type="OrthoDB" id="8249012at2759"/>
<dbReference type="EMBL" id="CALLCH030000018">
    <property type="protein sequence ID" value="CAI4218580.1"/>
    <property type="molecule type" value="Genomic_DNA"/>
</dbReference>
<dbReference type="InterPro" id="IPR010856">
    <property type="entry name" value="Gig2-like"/>
</dbReference>
<dbReference type="PANTHER" id="PTHR30613:SF1">
    <property type="entry name" value="DUF1479 DOMAIN PROTEIN (AFU_ORTHOLOGUE AFUA_5G09280)"/>
    <property type="match status" value="1"/>
</dbReference>
<sequence>MLASQNPLAHAHDLTPTPFSPAPFAMDAMSLPDEDPIALPARFARVKKALISGNETAVAASWNRLLSELRNEIEVISSRGSSVIPVINFQDIRNPANVAKFSAELRKRGAAVVRNVVPHAEAMAWRNETEMYLSTNPEMQGSPTRDPHLFGVYWTPAQIKARAHPNVLATQRLAMKLWHSSDSSALLSTEFPVAYADRLRMQVGVGAGDSRYYQNAHVDGGSVERWEPDGYGRGGTYDKIWEGRWEEYDPWESGTRLRVTSDLYNGAGTCSMFRMFQGWLSLGDIPTAEDALLLCPMLKLSTAYFLLRPFFEPRVPFESCPSTAAYLDESNWILPPSRPA</sequence>
<dbReference type="Pfam" id="PF07350">
    <property type="entry name" value="Gig2-like"/>
    <property type="match status" value="1"/>
</dbReference>
<organism evidence="1 2">
    <name type="scientific">Parascedosporium putredinis</name>
    <dbReference type="NCBI Taxonomy" id="1442378"/>
    <lineage>
        <taxon>Eukaryota</taxon>
        <taxon>Fungi</taxon>
        <taxon>Dikarya</taxon>
        <taxon>Ascomycota</taxon>
        <taxon>Pezizomycotina</taxon>
        <taxon>Sordariomycetes</taxon>
        <taxon>Hypocreomycetidae</taxon>
        <taxon>Microascales</taxon>
        <taxon>Microascaceae</taxon>
        <taxon>Parascedosporium</taxon>
    </lineage>
</organism>
<name>A0A9P1H9T9_9PEZI</name>
<protein>
    <submittedName>
        <fullName evidence="1">Uncharacterized protein</fullName>
    </submittedName>
</protein>
<dbReference type="Gene3D" id="2.60.120.330">
    <property type="entry name" value="B-lactam Antibiotic, Isopenicillin N Synthase, Chain"/>
    <property type="match status" value="1"/>
</dbReference>
<keyword evidence="2" id="KW-1185">Reference proteome</keyword>
<proteinExistence type="predicted"/>
<accession>A0A9P1H9T9</accession>
<gene>
    <name evidence="1" type="ORF">PPNO1_LOCUS8159</name>
</gene>